<name>A0ABD6CXS4_9EURY</name>
<dbReference type="Pfam" id="PF24035">
    <property type="entry name" value="DUF7344"/>
    <property type="match status" value="2"/>
</dbReference>
<dbReference type="RefSeq" id="WP_256405489.1">
    <property type="nucleotide sequence ID" value="NZ_CP187151.1"/>
</dbReference>
<evidence type="ECO:0000313" key="2">
    <source>
        <dbReference type="EMBL" id="MFD1633635.1"/>
    </source>
</evidence>
<evidence type="ECO:0000313" key="3">
    <source>
        <dbReference type="Proteomes" id="UP001597075"/>
    </source>
</evidence>
<keyword evidence="3" id="KW-1185">Reference proteome</keyword>
<dbReference type="AlphaFoldDB" id="A0ABD6CXS4"/>
<organism evidence="2 3">
    <name type="scientific">Haloplanus ruber</name>
    <dbReference type="NCBI Taxonomy" id="869892"/>
    <lineage>
        <taxon>Archaea</taxon>
        <taxon>Methanobacteriati</taxon>
        <taxon>Methanobacteriota</taxon>
        <taxon>Stenosarchaea group</taxon>
        <taxon>Halobacteria</taxon>
        <taxon>Halobacteriales</taxon>
        <taxon>Haloferacaceae</taxon>
        <taxon>Haloplanus</taxon>
    </lineage>
</organism>
<dbReference type="EMBL" id="JBHUDL010000009">
    <property type="protein sequence ID" value="MFD1633635.1"/>
    <property type="molecule type" value="Genomic_DNA"/>
</dbReference>
<protein>
    <recommendedName>
        <fullName evidence="1">DUF7344 domain-containing protein</fullName>
    </recommendedName>
</protein>
<feature type="domain" description="DUF7344" evidence="1">
    <location>
        <begin position="126"/>
        <end position="197"/>
    </location>
</feature>
<reference evidence="2 3" key="1">
    <citation type="journal article" date="2019" name="Int. J. Syst. Evol. Microbiol.">
        <title>The Global Catalogue of Microorganisms (GCM) 10K type strain sequencing project: providing services to taxonomists for standard genome sequencing and annotation.</title>
        <authorList>
            <consortium name="The Broad Institute Genomics Platform"/>
            <consortium name="The Broad Institute Genome Sequencing Center for Infectious Disease"/>
            <person name="Wu L."/>
            <person name="Ma J."/>
        </authorList>
    </citation>
    <scope>NUCLEOTIDE SEQUENCE [LARGE SCALE GENOMIC DNA]</scope>
    <source>
        <strain evidence="2 3">CGMCC 1.10594</strain>
    </source>
</reference>
<evidence type="ECO:0000259" key="1">
    <source>
        <dbReference type="Pfam" id="PF24035"/>
    </source>
</evidence>
<accession>A0ABD6CXS4</accession>
<comment type="caution">
    <text evidence="2">The sequence shown here is derived from an EMBL/GenBank/DDBJ whole genome shotgun (WGS) entry which is preliminary data.</text>
</comment>
<dbReference type="InterPro" id="IPR055768">
    <property type="entry name" value="DUF7344"/>
</dbReference>
<feature type="domain" description="DUF7344" evidence="1">
    <location>
        <begin position="23"/>
        <end position="89"/>
    </location>
</feature>
<proteinExistence type="predicted"/>
<dbReference type="Proteomes" id="UP001597075">
    <property type="component" value="Unassembled WGS sequence"/>
</dbReference>
<gene>
    <name evidence="2" type="ORF">ACFSBJ_07805</name>
</gene>
<sequence length="215" mass="23515">MDGAPRPRSSGGGDALARSSIIGDLRQRRVLSLLLDRSPLTERELAVRLLARERGLAPAAVSETDLDPVQTDLRHRCLPQLEAVGWIDRCPDGVVLDERPTFESVTPSPPDLRTPEDPAWDAIGALLARPYRADVVTLLANRDRDTTVADLVTALRERHTASALPEDDRSLRISLHHVDLPKLASTGLVAYDASARTATPTPRLTAFVDRIDLDN</sequence>